<dbReference type="AlphaFoldDB" id="A0A4U1B9P3"/>
<dbReference type="PANTHER" id="PTHR30203:SF24">
    <property type="entry name" value="BLR4935 PROTEIN"/>
    <property type="match status" value="1"/>
</dbReference>
<evidence type="ECO:0000256" key="1">
    <source>
        <dbReference type="ARBA" id="ARBA00007613"/>
    </source>
</evidence>
<dbReference type="Gene3D" id="1.20.1600.10">
    <property type="entry name" value="Outer membrane efflux proteins (OEP)"/>
    <property type="match status" value="1"/>
</dbReference>
<keyword evidence="2" id="KW-0732">Signal</keyword>
<organism evidence="3 4">
    <name type="scientific">Thalassotalea mangrovi</name>
    <dbReference type="NCBI Taxonomy" id="2572245"/>
    <lineage>
        <taxon>Bacteria</taxon>
        <taxon>Pseudomonadati</taxon>
        <taxon>Pseudomonadota</taxon>
        <taxon>Gammaproteobacteria</taxon>
        <taxon>Alteromonadales</taxon>
        <taxon>Colwelliaceae</taxon>
        <taxon>Thalassotalea</taxon>
    </lineage>
</organism>
<dbReference type="SUPFAM" id="SSF56954">
    <property type="entry name" value="Outer membrane efflux proteins (OEP)"/>
    <property type="match status" value="1"/>
</dbReference>
<accession>A0A4U1B9P3</accession>
<dbReference type="RefSeq" id="WP_136734242.1">
    <property type="nucleotide sequence ID" value="NZ_SWDB01000003.1"/>
</dbReference>
<proteinExistence type="inferred from homology"/>
<sequence length="457" mass="51309">MSSVTVKGLRTCLLPLVALLSLQTTASEGLSLPQAVSLAQGNDPWLQGNRLQQSAVEARSNAALTLPDPVVSVSAMNLPTDSWHFNQEPMTQLKVGVSQMFPRGDTRAIKNAQLKTDATKFPFQRADRNARVASQVSQLWLDAYLARETIELINRDKALFEQMVEITKASYSSAVGNTRQQDVIRAQLELIRLDDRLVVEQQRYDAAMAMLSQWLYQSAYENTDVFASMGQRVFQLSRQLPELSPVYDYASTDDLSRTELAQLLSSHPAVLAIDVKQQVASKEIDLANQQYQPQWGLNASYGYRDDAPNGMERAGFFSVGVTFDLPLFTEKRQDQQVSASIAESEAVKTEKLLLLRNLIAEVEKEIRNLMRLSQRQSLFQQQLITQTHEQAEAALTAYTNDTGDFAEVVRARIAELNTTIAKVQIDVDTLKTIARLNYFFSKAEPLQNEFKETTHVH</sequence>
<protein>
    <submittedName>
        <fullName evidence="3">TolC family protein</fullName>
    </submittedName>
</protein>
<dbReference type="InterPro" id="IPR010131">
    <property type="entry name" value="MdtP/NodT-like"/>
</dbReference>
<gene>
    <name evidence="3" type="ORF">E8M12_01185</name>
</gene>
<comment type="caution">
    <text evidence="3">The sequence shown here is derived from an EMBL/GenBank/DDBJ whole genome shotgun (WGS) entry which is preliminary data.</text>
</comment>
<reference evidence="3 4" key="1">
    <citation type="submission" date="2019-04" db="EMBL/GenBank/DDBJ databases">
        <title>Thalassotalea guangxiensis sp. nov., isolated from sediment of the coastal wetland.</title>
        <authorList>
            <person name="Zheng S."/>
            <person name="Zhang D."/>
        </authorList>
    </citation>
    <scope>NUCLEOTIDE SEQUENCE [LARGE SCALE GENOMIC DNA]</scope>
    <source>
        <strain evidence="3 4">ZS-4</strain>
    </source>
</reference>
<feature type="signal peptide" evidence="2">
    <location>
        <begin position="1"/>
        <end position="26"/>
    </location>
</feature>
<dbReference type="OrthoDB" id="5607838at2"/>
<dbReference type="GO" id="GO:0015562">
    <property type="term" value="F:efflux transmembrane transporter activity"/>
    <property type="evidence" value="ECO:0007669"/>
    <property type="project" value="InterPro"/>
</dbReference>
<comment type="similarity">
    <text evidence="1">Belongs to the outer membrane factor (OMF) (TC 1.B.17) family.</text>
</comment>
<dbReference type="Pfam" id="PF02321">
    <property type="entry name" value="OEP"/>
    <property type="match status" value="1"/>
</dbReference>
<evidence type="ECO:0000313" key="3">
    <source>
        <dbReference type="EMBL" id="TKB47431.1"/>
    </source>
</evidence>
<keyword evidence="4" id="KW-1185">Reference proteome</keyword>
<evidence type="ECO:0000256" key="2">
    <source>
        <dbReference type="SAM" id="SignalP"/>
    </source>
</evidence>
<dbReference type="PANTHER" id="PTHR30203">
    <property type="entry name" value="OUTER MEMBRANE CATION EFFLUX PROTEIN"/>
    <property type="match status" value="1"/>
</dbReference>
<evidence type="ECO:0000313" key="4">
    <source>
        <dbReference type="Proteomes" id="UP000307999"/>
    </source>
</evidence>
<dbReference type="InterPro" id="IPR003423">
    <property type="entry name" value="OMP_efflux"/>
</dbReference>
<feature type="chain" id="PRO_5020708563" evidence="2">
    <location>
        <begin position="27"/>
        <end position="457"/>
    </location>
</feature>
<dbReference type="Proteomes" id="UP000307999">
    <property type="component" value="Unassembled WGS sequence"/>
</dbReference>
<dbReference type="EMBL" id="SWDB01000003">
    <property type="protein sequence ID" value="TKB47431.1"/>
    <property type="molecule type" value="Genomic_DNA"/>
</dbReference>
<name>A0A4U1B9P3_9GAMM</name>